<keyword evidence="2" id="KW-1003">Cell membrane</keyword>
<sequence length="277" mass="31169">MAGATAFFAFFGLPPIVIILSQVFSTLLQDQEQRISGRLFSQLADIFGRQPARQLKDISQHLQQDRADPLLTTLGIFILLISSTSMFAIMKRSLNQLWNVKPKDDRSSLYILRDRLLFLGLVIGSGMLFMAAIGIHQVLNLLSAPPTDSDAAFLDISHYVVSVALLMLWFAMLFKTLPDVRIHWPAVWMGSLVTAVLFTIGELILGQLLTYGQLRPLYGSAGRIMLVLLFVYYCSLIYYFGAAFTRQYARWANVEMTPKTTAVGYTVTEDEDRQPQD</sequence>
<comment type="subcellular location">
    <subcellularLocation>
        <location evidence="1">Cell membrane</location>
        <topology evidence="1">Multi-pass membrane protein</topology>
    </subcellularLocation>
</comment>
<accession>A0ABP8KUY9</accession>
<keyword evidence="3 6" id="KW-0812">Transmembrane</keyword>
<gene>
    <name evidence="7" type="ORF">GCM10023187_47430</name>
</gene>
<evidence type="ECO:0000256" key="4">
    <source>
        <dbReference type="ARBA" id="ARBA00022989"/>
    </source>
</evidence>
<keyword evidence="5 6" id="KW-0472">Membrane</keyword>
<keyword evidence="8" id="KW-1185">Reference proteome</keyword>
<feature type="transmembrane region" description="Helical" evidence="6">
    <location>
        <begin position="116"/>
        <end position="136"/>
    </location>
</feature>
<feature type="transmembrane region" description="Helical" evidence="6">
    <location>
        <begin position="221"/>
        <end position="241"/>
    </location>
</feature>
<dbReference type="PIRSF" id="PIRSF035875">
    <property type="entry name" value="RNase_BN"/>
    <property type="match status" value="1"/>
</dbReference>
<evidence type="ECO:0000313" key="8">
    <source>
        <dbReference type="Proteomes" id="UP001500936"/>
    </source>
</evidence>
<feature type="transmembrane region" description="Helical" evidence="6">
    <location>
        <begin position="156"/>
        <end position="174"/>
    </location>
</feature>
<dbReference type="EMBL" id="BAABHB010000013">
    <property type="protein sequence ID" value="GAA4416197.1"/>
    <property type="molecule type" value="Genomic_DNA"/>
</dbReference>
<evidence type="ECO:0000256" key="5">
    <source>
        <dbReference type="ARBA" id="ARBA00023136"/>
    </source>
</evidence>
<evidence type="ECO:0000256" key="1">
    <source>
        <dbReference type="ARBA" id="ARBA00004651"/>
    </source>
</evidence>
<keyword evidence="4 6" id="KW-1133">Transmembrane helix</keyword>
<name>A0ABP8KUY9_9BACT</name>
<dbReference type="PANTHER" id="PTHR30213">
    <property type="entry name" value="INNER MEMBRANE PROTEIN YHJD"/>
    <property type="match status" value="1"/>
</dbReference>
<dbReference type="InterPro" id="IPR017039">
    <property type="entry name" value="Virul_fac_BrkB"/>
</dbReference>
<proteinExistence type="predicted"/>
<dbReference type="Proteomes" id="UP001500936">
    <property type="component" value="Unassembled WGS sequence"/>
</dbReference>
<evidence type="ECO:0000256" key="3">
    <source>
        <dbReference type="ARBA" id="ARBA00022692"/>
    </source>
</evidence>
<feature type="transmembrane region" description="Helical" evidence="6">
    <location>
        <begin position="186"/>
        <end position="209"/>
    </location>
</feature>
<evidence type="ECO:0000256" key="6">
    <source>
        <dbReference type="SAM" id="Phobius"/>
    </source>
</evidence>
<comment type="caution">
    <text evidence="7">The sequence shown here is derived from an EMBL/GenBank/DDBJ whole genome shotgun (WGS) entry which is preliminary data.</text>
</comment>
<evidence type="ECO:0008006" key="9">
    <source>
        <dbReference type="Google" id="ProtNLM"/>
    </source>
</evidence>
<evidence type="ECO:0000313" key="7">
    <source>
        <dbReference type="EMBL" id="GAA4416197.1"/>
    </source>
</evidence>
<reference evidence="8" key="1">
    <citation type="journal article" date="2019" name="Int. J. Syst. Evol. Microbiol.">
        <title>The Global Catalogue of Microorganisms (GCM) 10K type strain sequencing project: providing services to taxonomists for standard genome sequencing and annotation.</title>
        <authorList>
            <consortium name="The Broad Institute Genomics Platform"/>
            <consortium name="The Broad Institute Genome Sequencing Center for Infectious Disease"/>
            <person name="Wu L."/>
            <person name="Ma J."/>
        </authorList>
    </citation>
    <scope>NUCLEOTIDE SEQUENCE [LARGE SCALE GENOMIC DNA]</scope>
    <source>
        <strain evidence="8">JCM 17925</strain>
    </source>
</reference>
<protein>
    <recommendedName>
        <fullName evidence="9">YihY/virulence factor BrkB family protein</fullName>
    </recommendedName>
</protein>
<feature type="transmembrane region" description="Helical" evidence="6">
    <location>
        <begin position="70"/>
        <end position="89"/>
    </location>
</feature>
<evidence type="ECO:0000256" key="2">
    <source>
        <dbReference type="ARBA" id="ARBA00022475"/>
    </source>
</evidence>
<dbReference type="Pfam" id="PF03631">
    <property type="entry name" value="Virul_fac_BrkB"/>
    <property type="match status" value="1"/>
</dbReference>
<dbReference type="PANTHER" id="PTHR30213:SF1">
    <property type="entry name" value="INNER MEMBRANE PROTEIN YHJD"/>
    <property type="match status" value="1"/>
</dbReference>
<organism evidence="7 8">
    <name type="scientific">Nibrella viscosa</name>
    <dbReference type="NCBI Taxonomy" id="1084524"/>
    <lineage>
        <taxon>Bacteria</taxon>
        <taxon>Pseudomonadati</taxon>
        <taxon>Bacteroidota</taxon>
        <taxon>Cytophagia</taxon>
        <taxon>Cytophagales</taxon>
        <taxon>Spirosomataceae</taxon>
        <taxon>Nibrella</taxon>
    </lineage>
</organism>